<keyword evidence="2" id="KW-1185">Reference proteome</keyword>
<dbReference type="Proteomes" id="UP000053766">
    <property type="component" value="Unassembled WGS sequence"/>
</dbReference>
<name>A0A0D8XSV6_DICVI</name>
<organism evidence="1 2">
    <name type="scientific">Dictyocaulus viviparus</name>
    <name type="common">Bovine lungworm</name>
    <dbReference type="NCBI Taxonomy" id="29172"/>
    <lineage>
        <taxon>Eukaryota</taxon>
        <taxon>Metazoa</taxon>
        <taxon>Ecdysozoa</taxon>
        <taxon>Nematoda</taxon>
        <taxon>Chromadorea</taxon>
        <taxon>Rhabditida</taxon>
        <taxon>Rhabditina</taxon>
        <taxon>Rhabditomorpha</taxon>
        <taxon>Strongyloidea</taxon>
        <taxon>Metastrongylidae</taxon>
        <taxon>Dictyocaulus</taxon>
    </lineage>
</organism>
<dbReference type="Pfam" id="PF05063">
    <property type="entry name" value="MT-A70"/>
    <property type="match status" value="1"/>
</dbReference>
<dbReference type="AlphaFoldDB" id="A0A0D8XSV6"/>
<dbReference type="STRING" id="29172.A0A0D8XSV6"/>
<reference evidence="2" key="2">
    <citation type="journal article" date="2016" name="Sci. Rep.">
        <title>Dictyocaulus viviparus genome, variome and transcriptome elucidate lungworm biology and support future intervention.</title>
        <authorList>
            <person name="McNulty S.N."/>
            <person name="Strube C."/>
            <person name="Rosa B.A."/>
            <person name="Martin J.C."/>
            <person name="Tyagi R."/>
            <person name="Choi Y.J."/>
            <person name="Wang Q."/>
            <person name="Hallsworth Pepin K."/>
            <person name="Zhang X."/>
            <person name="Ozersky P."/>
            <person name="Wilson R.K."/>
            <person name="Sternberg P.W."/>
            <person name="Gasser R.B."/>
            <person name="Mitreva M."/>
        </authorList>
    </citation>
    <scope>NUCLEOTIDE SEQUENCE [LARGE SCALE GENOMIC DNA]</scope>
    <source>
        <strain evidence="2">HannoverDv2000</strain>
    </source>
</reference>
<dbReference type="InterPro" id="IPR007757">
    <property type="entry name" value="MT-A70-like"/>
</dbReference>
<sequence>MVGVCHKHVRLSLEQSFKREFHKIPYEKLVLASRAEYRDQYASITAADGKVFSSVPMALPSRKPPIVPILNSFGVEPKWCLELFARCLQPNTVSVGFEPLLLQSASCFTHA</sequence>
<dbReference type="EMBL" id="KN716296">
    <property type="protein sequence ID" value="KJH47688.1"/>
    <property type="molecule type" value="Genomic_DNA"/>
</dbReference>
<accession>A0A0D8XSV6</accession>
<dbReference type="OrthoDB" id="61116at2759"/>
<evidence type="ECO:0000313" key="2">
    <source>
        <dbReference type="Proteomes" id="UP000053766"/>
    </source>
</evidence>
<gene>
    <name evidence="1" type="ORF">DICVIV_06212</name>
</gene>
<proteinExistence type="predicted"/>
<reference evidence="1 2" key="1">
    <citation type="submission" date="2013-11" db="EMBL/GenBank/DDBJ databases">
        <title>Draft genome of the bovine lungworm Dictyocaulus viviparus.</title>
        <authorList>
            <person name="Mitreva M."/>
        </authorList>
    </citation>
    <scope>NUCLEOTIDE SEQUENCE [LARGE SCALE GENOMIC DNA]</scope>
    <source>
        <strain evidence="1 2">HannoverDv2000</strain>
    </source>
</reference>
<evidence type="ECO:0000313" key="1">
    <source>
        <dbReference type="EMBL" id="KJH47688.1"/>
    </source>
</evidence>
<protein>
    <submittedName>
        <fullName evidence="1">Uncharacterized protein</fullName>
    </submittedName>
</protein>